<evidence type="ECO:0000313" key="9">
    <source>
        <dbReference type="Proteomes" id="UP000503349"/>
    </source>
</evidence>
<reference evidence="9" key="2">
    <citation type="submission" date="2019-02" db="EMBL/GenBank/DDBJ databases">
        <title>Opniocepnalus argus Var Kimnra genome.</title>
        <authorList>
            <person name="Zhou C."/>
            <person name="Xiao S."/>
        </authorList>
    </citation>
    <scope>NUCLEOTIDE SEQUENCE [LARGE SCALE GENOMIC DNA]</scope>
</reference>
<keyword evidence="4" id="KW-0732">Signal</keyword>
<keyword evidence="2" id="KW-0964">Secreted</keyword>
<dbReference type="InterPro" id="IPR008160">
    <property type="entry name" value="Collagen"/>
</dbReference>
<keyword evidence="3" id="KW-0272">Extracellular matrix</keyword>
<dbReference type="PANTHER" id="PTHR15427:SF54">
    <property type="entry name" value="C1Q DOMAIN-CONTAINING PROTEIN"/>
    <property type="match status" value="1"/>
</dbReference>
<feature type="region of interest" description="Disordered" evidence="6">
    <location>
        <begin position="1"/>
        <end position="53"/>
    </location>
</feature>
<keyword evidence="5" id="KW-0176">Collagen</keyword>
<evidence type="ECO:0000313" key="8">
    <source>
        <dbReference type="EMBL" id="KAF3698559.1"/>
    </source>
</evidence>
<dbReference type="InterPro" id="IPR050392">
    <property type="entry name" value="Collagen/C1q_domain"/>
</dbReference>
<dbReference type="SMART" id="SM00110">
    <property type="entry name" value="C1Q"/>
    <property type="match status" value="1"/>
</dbReference>
<dbReference type="FunFam" id="2.60.120.40:FF:000001">
    <property type="entry name" value="Complement C1q B chain"/>
    <property type="match status" value="1"/>
</dbReference>
<dbReference type="PRINTS" id="PR00007">
    <property type="entry name" value="COMPLEMNTC1Q"/>
</dbReference>
<comment type="subcellular location">
    <subcellularLocation>
        <location evidence="1">Secreted</location>
        <location evidence="1">Extracellular space</location>
        <location evidence="1">Extracellular matrix</location>
    </subcellularLocation>
</comment>
<feature type="region of interest" description="Disordered" evidence="6">
    <location>
        <begin position="318"/>
        <end position="347"/>
    </location>
</feature>
<evidence type="ECO:0000256" key="6">
    <source>
        <dbReference type="SAM" id="MobiDB-lite"/>
    </source>
</evidence>
<dbReference type="EMBL" id="CM015725">
    <property type="protein sequence ID" value="KAF3698559.1"/>
    <property type="molecule type" value="Genomic_DNA"/>
</dbReference>
<feature type="compositionally biased region" description="Polar residues" evidence="6">
    <location>
        <begin position="330"/>
        <end position="347"/>
    </location>
</feature>
<gene>
    <name evidence="8" type="ORF">EXN66_Car014246</name>
</gene>
<evidence type="ECO:0000256" key="2">
    <source>
        <dbReference type="ARBA" id="ARBA00022525"/>
    </source>
</evidence>
<organism evidence="8 9">
    <name type="scientific">Channa argus</name>
    <name type="common">Northern snakehead</name>
    <name type="synonym">Ophicephalus argus</name>
    <dbReference type="NCBI Taxonomy" id="215402"/>
    <lineage>
        <taxon>Eukaryota</taxon>
        <taxon>Metazoa</taxon>
        <taxon>Chordata</taxon>
        <taxon>Craniata</taxon>
        <taxon>Vertebrata</taxon>
        <taxon>Euteleostomi</taxon>
        <taxon>Actinopterygii</taxon>
        <taxon>Neopterygii</taxon>
        <taxon>Teleostei</taxon>
        <taxon>Neoteleostei</taxon>
        <taxon>Acanthomorphata</taxon>
        <taxon>Anabantaria</taxon>
        <taxon>Anabantiformes</taxon>
        <taxon>Channoidei</taxon>
        <taxon>Channidae</taxon>
        <taxon>Channa</taxon>
    </lineage>
</organism>
<dbReference type="AlphaFoldDB" id="A0A6G1Q821"/>
<dbReference type="SUPFAM" id="SSF49842">
    <property type="entry name" value="TNF-like"/>
    <property type="match status" value="1"/>
</dbReference>
<feature type="compositionally biased region" description="Low complexity" evidence="6">
    <location>
        <begin position="40"/>
        <end position="52"/>
    </location>
</feature>
<dbReference type="PROSITE" id="PS50871">
    <property type="entry name" value="C1Q"/>
    <property type="match status" value="1"/>
</dbReference>
<dbReference type="Proteomes" id="UP000503349">
    <property type="component" value="Chromosome 14"/>
</dbReference>
<evidence type="ECO:0000259" key="7">
    <source>
        <dbReference type="PROSITE" id="PS50871"/>
    </source>
</evidence>
<evidence type="ECO:0000256" key="4">
    <source>
        <dbReference type="ARBA" id="ARBA00022729"/>
    </source>
</evidence>
<feature type="compositionally biased region" description="Basic and acidic residues" evidence="6">
    <location>
        <begin position="23"/>
        <end position="35"/>
    </location>
</feature>
<feature type="compositionally biased region" description="Basic and acidic residues" evidence="6">
    <location>
        <begin position="1"/>
        <end position="10"/>
    </location>
</feature>
<evidence type="ECO:0000256" key="5">
    <source>
        <dbReference type="ARBA" id="ARBA00023119"/>
    </source>
</evidence>
<dbReference type="GO" id="GO:0005581">
    <property type="term" value="C:collagen trimer"/>
    <property type="evidence" value="ECO:0007669"/>
    <property type="project" value="UniProtKB-KW"/>
</dbReference>
<evidence type="ECO:0000256" key="1">
    <source>
        <dbReference type="ARBA" id="ARBA00004498"/>
    </source>
</evidence>
<proteinExistence type="predicted"/>
<dbReference type="Gene3D" id="2.60.120.40">
    <property type="match status" value="1"/>
</dbReference>
<accession>A0A6G1Q821</accession>
<keyword evidence="9" id="KW-1185">Reference proteome</keyword>
<sequence>MKGQKGDLGEKGQQGPLGFNGTKGERGFKGEKGDRGLMGPPGDQGPQGQTGTCPASCETIQGPPGLQGTPGPAGVRGLPGIEGPIGAKGLKGDKGDLGRPGDPGLIGQKGEQGEQGLCKCTNGLNGTDGRPGEKGAKGEKGDTGAQGIQGAMGLKGHEGIIGPTGPPGPCSPTIQSTFTASIQQPYPLENQPIPFLNIISNQQRHFNPTSGIYTAPVNGTYVFSFHLAVANRALKVGLFRNLFPIVRITEANNQATASQTVVLHLTMGDQVWLQVKNSVTNGIYTDNESSSTFSGYLLYPDSCELPLGRDFVLPPEYQPEDFSWDGPPGTTINPTEHSPVSHTEPQS</sequence>
<feature type="region of interest" description="Disordered" evidence="6">
    <location>
        <begin position="89"/>
        <end position="149"/>
    </location>
</feature>
<evidence type="ECO:0000256" key="3">
    <source>
        <dbReference type="ARBA" id="ARBA00022530"/>
    </source>
</evidence>
<reference evidence="8 9" key="1">
    <citation type="submission" date="2019-02" db="EMBL/GenBank/DDBJ databases">
        <title>Opniocepnalus argus genome.</title>
        <authorList>
            <person name="Zhou C."/>
            <person name="Xiao S."/>
        </authorList>
    </citation>
    <scope>NUCLEOTIDE SEQUENCE [LARGE SCALE GENOMIC DNA]</scope>
    <source>
        <strain evidence="8">OARG1902GOOAL</strain>
        <tissue evidence="8">Muscle</tissue>
    </source>
</reference>
<name>A0A6G1Q821_CHAAH</name>
<feature type="domain" description="C1q" evidence="7">
    <location>
        <begin position="171"/>
        <end position="304"/>
    </location>
</feature>
<dbReference type="InterPro" id="IPR008983">
    <property type="entry name" value="Tumour_necrosis_fac-like_dom"/>
</dbReference>
<protein>
    <submittedName>
        <fullName evidence="8">Otolin-1</fullName>
    </submittedName>
</protein>
<dbReference type="InterPro" id="IPR001073">
    <property type="entry name" value="C1q_dom"/>
</dbReference>
<feature type="compositionally biased region" description="Basic and acidic residues" evidence="6">
    <location>
        <begin position="90"/>
        <end position="99"/>
    </location>
</feature>
<dbReference type="Pfam" id="PF01391">
    <property type="entry name" value="Collagen"/>
    <property type="match status" value="3"/>
</dbReference>
<dbReference type="PANTHER" id="PTHR15427">
    <property type="entry name" value="EMILIN ELASTIN MICROFIBRIL INTERFACE-LOCATED PROTEIN ELASTIN MICROFIBRIL INTERFACER"/>
    <property type="match status" value="1"/>
</dbReference>
<dbReference type="Pfam" id="PF00386">
    <property type="entry name" value="C1q"/>
    <property type="match status" value="1"/>
</dbReference>
<feature type="compositionally biased region" description="Basic and acidic residues" evidence="6">
    <location>
        <begin position="130"/>
        <end position="142"/>
    </location>
</feature>